<reference evidence="3" key="1">
    <citation type="submission" date="2017-06" db="EMBL/GenBank/DDBJ databases">
        <authorList>
            <person name="Cremers G."/>
        </authorList>
    </citation>
    <scope>NUCLEOTIDE SEQUENCE [LARGE SCALE GENOMIC DNA]</scope>
</reference>
<sequence>MQLQKQLSRKHKDKEYPKYTIVVPPKEIEKLGWKEGDELEPEIKDDKLIIKSKKK</sequence>
<dbReference type="OrthoDB" id="379512at2157"/>
<dbReference type="EMBL" id="FZMP01000047">
    <property type="protein sequence ID" value="SNQ59902.1"/>
    <property type="molecule type" value="Genomic_DNA"/>
</dbReference>
<dbReference type="RefSeq" id="WP_143311633.1">
    <property type="nucleotide sequence ID" value="NZ_FZMP01000047.1"/>
</dbReference>
<dbReference type="Pfam" id="PF04014">
    <property type="entry name" value="MazE_antitoxin"/>
    <property type="match status" value="1"/>
</dbReference>
<keyword evidence="3" id="KW-1185">Reference proteome</keyword>
<dbReference type="Proteomes" id="UP000218615">
    <property type="component" value="Unassembled WGS sequence"/>
</dbReference>
<dbReference type="Gene3D" id="2.10.260.10">
    <property type="match status" value="1"/>
</dbReference>
<evidence type="ECO:0000259" key="1">
    <source>
        <dbReference type="Pfam" id="PF04014"/>
    </source>
</evidence>
<feature type="domain" description="SpoVT-AbrB" evidence="1">
    <location>
        <begin position="18"/>
        <end position="55"/>
    </location>
</feature>
<gene>
    <name evidence="2" type="ORF">MNV_1400002</name>
</gene>
<dbReference type="InterPro" id="IPR037914">
    <property type="entry name" value="SpoVT-AbrB_sf"/>
</dbReference>
<evidence type="ECO:0000313" key="3">
    <source>
        <dbReference type="Proteomes" id="UP000218615"/>
    </source>
</evidence>
<proteinExistence type="predicted"/>
<accession>A0A284VKY6</accession>
<dbReference type="GO" id="GO:0003677">
    <property type="term" value="F:DNA binding"/>
    <property type="evidence" value="ECO:0007669"/>
    <property type="project" value="InterPro"/>
</dbReference>
<name>A0A284VKY6_9EURY</name>
<dbReference type="AlphaFoldDB" id="A0A284VKY6"/>
<dbReference type="InterPro" id="IPR007159">
    <property type="entry name" value="SpoVT-AbrB_dom"/>
</dbReference>
<evidence type="ECO:0000313" key="2">
    <source>
        <dbReference type="EMBL" id="SNQ59902.1"/>
    </source>
</evidence>
<protein>
    <recommendedName>
        <fullName evidence="1">SpoVT-AbrB domain-containing protein</fullName>
    </recommendedName>
</protein>
<dbReference type="SUPFAM" id="SSF89447">
    <property type="entry name" value="AbrB/MazE/MraZ-like"/>
    <property type="match status" value="1"/>
</dbReference>
<organism evidence="2 3">
    <name type="scientific">Candidatus Methanoperedens nitratireducens</name>
    <dbReference type="NCBI Taxonomy" id="1392998"/>
    <lineage>
        <taxon>Archaea</taxon>
        <taxon>Methanobacteriati</taxon>
        <taxon>Methanobacteriota</taxon>
        <taxon>Stenosarchaea group</taxon>
        <taxon>Methanomicrobia</taxon>
        <taxon>Methanosarcinales</taxon>
        <taxon>ANME-2 cluster</taxon>
        <taxon>Candidatus Methanoperedentaceae</taxon>
        <taxon>Candidatus Methanoperedens</taxon>
    </lineage>
</organism>